<protein>
    <submittedName>
        <fullName evidence="1">Uncharacterized protein</fullName>
    </submittedName>
</protein>
<dbReference type="EMBL" id="JAGETN010000013">
    <property type="protein sequence ID" value="MBO2025492.1"/>
    <property type="molecule type" value="Genomic_DNA"/>
</dbReference>
<comment type="caution">
    <text evidence="1">The sequence shown here is derived from an EMBL/GenBank/DDBJ whole genome shotgun (WGS) entry which is preliminary data.</text>
</comment>
<sequence>MDSAVTANEVIKIDDQPEGASGLGVQILSAGGSLVPLNREQSGPGKRQSDELSFILSGPISDAARSDCGRSERQRDLRGDL</sequence>
<gene>
    <name evidence="1" type="ORF">J4733_07415</name>
</gene>
<dbReference type="AlphaFoldDB" id="A0A939NTP3"/>
<name>A0A939NTP3_KLEPN</name>
<evidence type="ECO:0000313" key="1">
    <source>
        <dbReference type="EMBL" id="MBO2025492.1"/>
    </source>
</evidence>
<proteinExistence type="predicted"/>
<evidence type="ECO:0000313" key="2">
    <source>
        <dbReference type="Proteomes" id="UP000664267"/>
    </source>
</evidence>
<organism evidence="1 2">
    <name type="scientific">Klebsiella pneumoniae</name>
    <dbReference type="NCBI Taxonomy" id="573"/>
    <lineage>
        <taxon>Bacteria</taxon>
        <taxon>Pseudomonadati</taxon>
        <taxon>Pseudomonadota</taxon>
        <taxon>Gammaproteobacteria</taxon>
        <taxon>Enterobacterales</taxon>
        <taxon>Enterobacteriaceae</taxon>
        <taxon>Klebsiella/Raoultella group</taxon>
        <taxon>Klebsiella</taxon>
        <taxon>Klebsiella pneumoniae complex</taxon>
    </lineage>
</organism>
<dbReference type="Proteomes" id="UP000664267">
    <property type="component" value="Unassembled WGS sequence"/>
</dbReference>
<reference evidence="1" key="1">
    <citation type="submission" date="2021-03" db="EMBL/GenBank/DDBJ databases">
        <title>Molecular epidemiology and mechanisms of colistin and carbapenem resistance in Enterobacteriaceae from clinical isolates, the environment and porcine samples in Pretoria, South Africa.</title>
        <authorList>
            <person name="Bogoshi D."/>
            <person name="Mbelle N.M."/>
            <person name="Naidoo V."/>
            <person name="Osei Sekyere J."/>
        </authorList>
    </citation>
    <scope>NUCLEOTIDE SEQUENCE</scope>
    <source>
        <strain evidence="1">C029</strain>
    </source>
</reference>
<accession>A0A939NTP3</accession>